<evidence type="ECO:0000313" key="10">
    <source>
        <dbReference type="Proteomes" id="UP001597083"/>
    </source>
</evidence>
<dbReference type="EC" id="3.4.24.-" evidence="9"/>
<keyword evidence="7" id="KW-1133">Transmembrane helix</keyword>
<evidence type="ECO:0000256" key="3">
    <source>
        <dbReference type="ARBA" id="ARBA00022801"/>
    </source>
</evidence>
<accession>A0ABW3CP47</accession>
<feature type="transmembrane region" description="Helical" evidence="7">
    <location>
        <begin position="154"/>
        <end position="173"/>
    </location>
</feature>
<keyword evidence="7" id="KW-0472">Membrane</keyword>
<keyword evidence="2" id="KW-0479">Metal-binding</keyword>
<reference evidence="10" key="1">
    <citation type="journal article" date="2019" name="Int. J. Syst. Evol. Microbiol.">
        <title>The Global Catalogue of Microorganisms (GCM) 10K type strain sequencing project: providing services to taxonomists for standard genome sequencing and annotation.</title>
        <authorList>
            <consortium name="The Broad Institute Genomics Platform"/>
            <consortium name="The Broad Institute Genome Sequencing Center for Infectious Disease"/>
            <person name="Wu L."/>
            <person name="Ma J."/>
        </authorList>
    </citation>
    <scope>NUCLEOTIDE SEQUENCE [LARGE SCALE GENOMIC DNA]</scope>
    <source>
        <strain evidence="10">JCM 31696</strain>
    </source>
</reference>
<proteinExistence type="inferred from homology"/>
<evidence type="ECO:0000256" key="1">
    <source>
        <dbReference type="ARBA" id="ARBA00022670"/>
    </source>
</evidence>
<evidence type="ECO:0000256" key="2">
    <source>
        <dbReference type="ARBA" id="ARBA00022723"/>
    </source>
</evidence>
<keyword evidence="5 6" id="KW-0482">Metalloprotease</keyword>
<feature type="domain" description="Peptidase M48" evidence="8">
    <location>
        <begin position="7"/>
        <end position="66"/>
    </location>
</feature>
<protein>
    <submittedName>
        <fullName evidence="9">M48 family metalloprotease</fullName>
        <ecNumber evidence="9">3.4.24.-</ecNumber>
    </submittedName>
</protein>
<dbReference type="GO" id="GO:0008237">
    <property type="term" value="F:metallopeptidase activity"/>
    <property type="evidence" value="ECO:0007669"/>
    <property type="project" value="UniProtKB-KW"/>
</dbReference>
<gene>
    <name evidence="9" type="ORF">ACFQ07_24335</name>
</gene>
<comment type="similarity">
    <text evidence="6">Belongs to the peptidase M48 family.</text>
</comment>
<keyword evidence="10" id="KW-1185">Reference proteome</keyword>
<comment type="caution">
    <text evidence="9">The sequence shown here is derived from an EMBL/GenBank/DDBJ whole genome shotgun (WGS) entry which is preliminary data.</text>
</comment>
<evidence type="ECO:0000259" key="8">
    <source>
        <dbReference type="Pfam" id="PF01435"/>
    </source>
</evidence>
<keyword evidence="4 6" id="KW-0862">Zinc</keyword>
<sequence length="202" mass="22488">RLSGPWQQVMQRAAQSPDRYRLNVTDRDDLNACGPAGRLIAVTADSARTLPPPQLEAVLAHELGHRLGWRAIPAFVHTHLTWPSRLLWWVLRSLWEPVVPMWKRAVEWHRPIGFLLVFLLAALASAVSVVAAVPAAATYVVRLVTRPLAVHSDFQADAFAVHLGLGLALLAALDHRIEATPADAELPLPLVRRAERLRRDMM</sequence>
<keyword evidence="1 6" id="KW-0645">Protease</keyword>
<keyword evidence="7" id="KW-0812">Transmembrane</keyword>
<feature type="transmembrane region" description="Helical" evidence="7">
    <location>
        <begin position="112"/>
        <end position="134"/>
    </location>
</feature>
<feature type="non-terminal residue" evidence="9">
    <location>
        <position position="1"/>
    </location>
</feature>
<name>A0ABW3CP47_9ACTN</name>
<organism evidence="9 10">
    <name type="scientific">Actinomadura adrarensis</name>
    <dbReference type="NCBI Taxonomy" id="1819600"/>
    <lineage>
        <taxon>Bacteria</taxon>
        <taxon>Bacillati</taxon>
        <taxon>Actinomycetota</taxon>
        <taxon>Actinomycetes</taxon>
        <taxon>Streptosporangiales</taxon>
        <taxon>Thermomonosporaceae</taxon>
        <taxon>Actinomadura</taxon>
    </lineage>
</organism>
<comment type="cofactor">
    <cofactor evidence="6">
        <name>Zn(2+)</name>
        <dbReference type="ChEBI" id="CHEBI:29105"/>
    </cofactor>
    <text evidence="6">Binds 1 zinc ion per subunit.</text>
</comment>
<dbReference type="Pfam" id="PF01435">
    <property type="entry name" value="Peptidase_M48"/>
    <property type="match status" value="1"/>
</dbReference>
<dbReference type="Gene3D" id="3.30.2010.10">
    <property type="entry name" value="Metalloproteases ('zincins'), catalytic domain"/>
    <property type="match status" value="1"/>
</dbReference>
<dbReference type="Proteomes" id="UP001597083">
    <property type="component" value="Unassembled WGS sequence"/>
</dbReference>
<evidence type="ECO:0000313" key="9">
    <source>
        <dbReference type="EMBL" id="MFD0855392.1"/>
    </source>
</evidence>
<dbReference type="EMBL" id="JBHTIR010003552">
    <property type="protein sequence ID" value="MFD0855392.1"/>
    <property type="molecule type" value="Genomic_DNA"/>
</dbReference>
<evidence type="ECO:0000256" key="4">
    <source>
        <dbReference type="ARBA" id="ARBA00022833"/>
    </source>
</evidence>
<evidence type="ECO:0000256" key="5">
    <source>
        <dbReference type="ARBA" id="ARBA00023049"/>
    </source>
</evidence>
<evidence type="ECO:0000256" key="6">
    <source>
        <dbReference type="RuleBase" id="RU003983"/>
    </source>
</evidence>
<keyword evidence="3 6" id="KW-0378">Hydrolase</keyword>
<dbReference type="InterPro" id="IPR001915">
    <property type="entry name" value="Peptidase_M48"/>
</dbReference>
<evidence type="ECO:0000256" key="7">
    <source>
        <dbReference type="SAM" id="Phobius"/>
    </source>
</evidence>